<gene>
    <name evidence="1" type="ORF">NCTC13456_00813</name>
</gene>
<evidence type="ECO:0000313" key="1">
    <source>
        <dbReference type="EMBL" id="STD54046.1"/>
    </source>
</evidence>
<accession>A0A376G5Z4</accession>
<dbReference type="STRING" id="343874.GCA_000805695_01364"/>
<dbReference type="NCBIfam" id="TIGR01200">
    <property type="entry name" value="GLPGLI"/>
    <property type="match status" value="1"/>
</dbReference>
<dbReference type="EMBL" id="UFXS01000001">
    <property type="protein sequence ID" value="STD54046.1"/>
    <property type="molecule type" value="Genomic_DNA"/>
</dbReference>
<evidence type="ECO:0000313" key="2">
    <source>
        <dbReference type="Proteomes" id="UP000254737"/>
    </source>
</evidence>
<reference evidence="1 2" key="1">
    <citation type="submission" date="2018-06" db="EMBL/GenBank/DDBJ databases">
        <authorList>
            <consortium name="Pathogen Informatics"/>
            <person name="Doyle S."/>
        </authorList>
    </citation>
    <scope>NUCLEOTIDE SEQUENCE [LARGE SCALE GENOMIC DNA]</scope>
    <source>
        <strain evidence="1 2">NCTC13456</strain>
    </source>
</reference>
<name>A0A376G5Z4_9FLAO</name>
<dbReference type="InterPro" id="IPR005901">
    <property type="entry name" value="GLPGLI"/>
</dbReference>
<organism evidence="1 2">
    <name type="scientific">Empedobacter falsenii</name>
    <dbReference type="NCBI Taxonomy" id="343874"/>
    <lineage>
        <taxon>Bacteria</taxon>
        <taxon>Pseudomonadati</taxon>
        <taxon>Bacteroidota</taxon>
        <taxon>Flavobacteriia</taxon>
        <taxon>Flavobacteriales</taxon>
        <taxon>Weeksellaceae</taxon>
        <taxon>Empedobacter</taxon>
    </lineage>
</organism>
<dbReference type="Proteomes" id="UP000254737">
    <property type="component" value="Unassembled WGS sequence"/>
</dbReference>
<sequence length="260" mass="29233">MKKIVTLFTYFVLLTAISFGQKLEVNYQEIVKVNAEEFKGSVKFSTNGKASTIPTDVYNDMIKNMQEPKDFILTINENESSYNKVEKIDNQQGGNGMRVSMSFGDSGNGLFKNLTTKDYLKSVKSFDKTYTIKDKLTEYKWQLTRETKKLIGFDVKKAIAIVDSTTTVTAWYAPSIAIKDGPGIYNGLPGLILEVEIKNSKNKGIESSTIRATEVKEVPNLKPIEKPKDKNTITNEEYKALSEKAMERLKQMSSEGVSKD</sequence>
<protein>
    <submittedName>
        <fullName evidence="1">GLPGLI family protein</fullName>
    </submittedName>
</protein>
<dbReference type="Pfam" id="PF22252">
    <property type="entry name" value="PNGase_F-II_N"/>
    <property type="match status" value="1"/>
</dbReference>
<dbReference type="AlphaFoldDB" id="A0A376G5Z4"/>
<dbReference type="RefSeq" id="WP_114998879.1">
    <property type="nucleotide sequence ID" value="NZ_UFXS01000001.1"/>
</dbReference>
<proteinExistence type="predicted"/>